<reference evidence="3 4" key="1">
    <citation type="submission" date="2020-04" db="EMBL/GenBank/DDBJ databases">
        <authorList>
            <person name="Hitch T.C.A."/>
            <person name="Wylensek D."/>
            <person name="Clavel T."/>
        </authorList>
    </citation>
    <scope>NUCLEOTIDE SEQUENCE [LARGE SCALE GENOMIC DNA]</scope>
    <source>
        <strain evidence="3 4">WB01_NA02</strain>
    </source>
</reference>
<dbReference type="Gene3D" id="1.10.260.40">
    <property type="entry name" value="lambda repressor-like DNA-binding domains"/>
    <property type="match status" value="1"/>
</dbReference>
<evidence type="ECO:0000313" key="3">
    <source>
        <dbReference type="EMBL" id="NMF06279.1"/>
    </source>
</evidence>
<organism evidence="3 4">
    <name type="scientific">Clostridium beijerinckii</name>
    <name type="common">Clostridium MP</name>
    <dbReference type="NCBI Taxonomy" id="1520"/>
    <lineage>
        <taxon>Bacteria</taxon>
        <taxon>Bacillati</taxon>
        <taxon>Bacillota</taxon>
        <taxon>Clostridia</taxon>
        <taxon>Eubacteriales</taxon>
        <taxon>Clostridiaceae</taxon>
        <taxon>Clostridium</taxon>
    </lineage>
</organism>
<protein>
    <submittedName>
        <fullName evidence="3">Helix-turn-helix transcriptional regulator</fullName>
    </submittedName>
</protein>
<dbReference type="AlphaFoldDB" id="A0A7X9SQU0"/>
<dbReference type="GO" id="GO:0003700">
    <property type="term" value="F:DNA-binding transcription factor activity"/>
    <property type="evidence" value="ECO:0007669"/>
    <property type="project" value="TreeGrafter"/>
</dbReference>
<evidence type="ECO:0000256" key="1">
    <source>
        <dbReference type="ARBA" id="ARBA00023125"/>
    </source>
</evidence>
<name>A0A7X9SQU0_CLOBE</name>
<dbReference type="RefSeq" id="WP_168982493.1">
    <property type="nucleotide sequence ID" value="NZ_JABAGD010000031.1"/>
</dbReference>
<dbReference type="SMART" id="SM00530">
    <property type="entry name" value="HTH_XRE"/>
    <property type="match status" value="1"/>
</dbReference>
<accession>A0A7X9SQU0</accession>
<dbReference type="GO" id="GO:0003677">
    <property type="term" value="F:DNA binding"/>
    <property type="evidence" value="ECO:0007669"/>
    <property type="project" value="UniProtKB-KW"/>
</dbReference>
<comment type="caution">
    <text evidence="3">The sequence shown here is derived from an EMBL/GenBank/DDBJ whole genome shotgun (WGS) entry which is preliminary data.</text>
</comment>
<evidence type="ECO:0000313" key="4">
    <source>
        <dbReference type="Proteomes" id="UP000587880"/>
    </source>
</evidence>
<dbReference type="Proteomes" id="UP000587880">
    <property type="component" value="Unassembled WGS sequence"/>
</dbReference>
<gene>
    <name evidence="3" type="ORF">HF849_16290</name>
</gene>
<dbReference type="PANTHER" id="PTHR46797:SF1">
    <property type="entry name" value="METHYLPHOSPHONATE SYNTHASE"/>
    <property type="match status" value="1"/>
</dbReference>
<sequence>MTLGERIKEAREKANISKSDLAKRLNVSPSYVCYLESGKKENPSFLIMQKINNILNADIFDIPNDGALRLVDLNLKGISPSDELQKVNEENKEFEMAVLECLCNPIEENKLHTIEEFWDKVQSSLSYLQITLGITANEVMEQYHLHLEKIKNRPR</sequence>
<dbReference type="InterPro" id="IPR001387">
    <property type="entry name" value="Cro/C1-type_HTH"/>
</dbReference>
<dbReference type="PROSITE" id="PS50943">
    <property type="entry name" value="HTH_CROC1"/>
    <property type="match status" value="1"/>
</dbReference>
<keyword evidence="1" id="KW-0238">DNA-binding</keyword>
<evidence type="ECO:0000259" key="2">
    <source>
        <dbReference type="PROSITE" id="PS50943"/>
    </source>
</evidence>
<proteinExistence type="predicted"/>
<dbReference type="CDD" id="cd00093">
    <property type="entry name" value="HTH_XRE"/>
    <property type="match status" value="1"/>
</dbReference>
<dbReference type="PANTHER" id="PTHR46797">
    <property type="entry name" value="HTH-TYPE TRANSCRIPTIONAL REGULATOR"/>
    <property type="match status" value="1"/>
</dbReference>
<dbReference type="InterPro" id="IPR010982">
    <property type="entry name" value="Lambda_DNA-bd_dom_sf"/>
</dbReference>
<dbReference type="GO" id="GO:0005829">
    <property type="term" value="C:cytosol"/>
    <property type="evidence" value="ECO:0007669"/>
    <property type="project" value="TreeGrafter"/>
</dbReference>
<dbReference type="EMBL" id="JABAGD010000031">
    <property type="protein sequence ID" value="NMF06279.1"/>
    <property type="molecule type" value="Genomic_DNA"/>
</dbReference>
<feature type="domain" description="HTH cro/C1-type" evidence="2">
    <location>
        <begin position="7"/>
        <end position="62"/>
    </location>
</feature>
<dbReference type="SUPFAM" id="SSF47413">
    <property type="entry name" value="lambda repressor-like DNA-binding domains"/>
    <property type="match status" value="1"/>
</dbReference>
<dbReference type="Pfam" id="PF01381">
    <property type="entry name" value="HTH_3"/>
    <property type="match status" value="1"/>
</dbReference>
<dbReference type="InterPro" id="IPR050807">
    <property type="entry name" value="TransReg_Diox_bact_type"/>
</dbReference>